<evidence type="ECO:0000256" key="1">
    <source>
        <dbReference type="SAM" id="MobiDB-lite"/>
    </source>
</evidence>
<gene>
    <name evidence="4" type="ORF">AB0C36_12890</name>
</gene>
<feature type="signal peptide" evidence="3">
    <location>
        <begin position="1"/>
        <end position="28"/>
    </location>
</feature>
<evidence type="ECO:0008006" key="6">
    <source>
        <dbReference type="Google" id="ProtNLM"/>
    </source>
</evidence>
<evidence type="ECO:0000313" key="5">
    <source>
        <dbReference type="Proteomes" id="UP001551482"/>
    </source>
</evidence>
<organism evidence="4 5">
    <name type="scientific">Streptodolium elevatio</name>
    <dbReference type="NCBI Taxonomy" id="3157996"/>
    <lineage>
        <taxon>Bacteria</taxon>
        <taxon>Bacillati</taxon>
        <taxon>Actinomycetota</taxon>
        <taxon>Actinomycetes</taxon>
        <taxon>Kitasatosporales</taxon>
        <taxon>Streptomycetaceae</taxon>
        <taxon>Streptodolium</taxon>
    </lineage>
</organism>
<dbReference type="Proteomes" id="UP001551482">
    <property type="component" value="Unassembled WGS sequence"/>
</dbReference>
<name>A0ABV3DF71_9ACTN</name>
<accession>A0ABV3DF71</accession>
<evidence type="ECO:0000256" key="2">
    <source>
        <dbReference type="SAM" id="Phobius"/>
    </source>
</evidence>
<keyword evidence="3" id="KW-0732">Signal</keyword>
<keyword evidence="2" id="KW-1133">Transmembrane helix</keyword>
<keyword evidence="2" id="KW-0812">Transmembrane</keyword>
<evidence type="ECO:0000313" key="4">
    <source>
        <dbReference type="EMBL" id="MEU8134396.1"/>
    </source>
</evidence>
<comment type="caution">
    <text evidence="4">The sequence shown here is derived from an EMBL/GenBank/DDBJ whole genome shotgun (WGS) entry which is preliminary data.</text>
</comment>
<feature type="chain" id="PRO_5045847155" description="WD40 repeat domain-containing protein" evidence="3">
    <location>
        <begin position="29"/>
        <end position="354"/>
    </location>
</feature>
<dbReference type="RefSeq" id="WP_358353018.1">
    <property type="nucleotide sequence ID" value="NZ_JBEZFP010000026.1"/>
</dbReference>
<dbReference type="SUPFAM" id="SSF75011">
    <property type="entry name" value="3-carboxy-cis,cis-mucoante lactonizing enzyme"/>
    <property type="match status" value="1"/>
</dbReference>
<keyword evidence="2" id="KW-0472">Membrane</keyword>
<dbReference type="EMBL" id="JBEZFP010000026">
    <property type="protein sequence ID" value="MEU8134396.1"/>
    <property type="molecule type" value="Genomic_DNA"/>
</dbReference>
<proteinExistence type="predicted"/>
<feature type="region of interest" description="Disordered" evidence="1">
    <location>
        <begin position="280"/>
        <end position="323"/>
    </location>
</feature>
<sequence>MKFRVPPLVVLVAAAALLTPGAALPASAAPAAQDPDVVTIRDDRITESSGLIASTQHAGVYWTHNDSGDEPRVFAIGADGTTKAVLTLQGVTPRDWEAVSIGKDEAGRPALFIGDIGDNLKGKWSEVWIYRIPEPAELKDATVKPVKYRLTYEDGPRDAEALLIDPRTNKIFIASKENDGRLYEQPATLSTTAVNIFKRVGSAPATVTDGAFSPDGTRFVLRSYMVATMFSAPGKELDSVYVPVQLGGLQGESASFTADGRAVLFGHEGADSTISRVELDGRNRPESVAAAADTKPGGPQGAQGDAAPLGGGDPEGDAGKEKNEAYGPGFLAVLLIVLTVYGYIKLRGRRSDSS</sequence>
<keyword evidence="5" id="KW-1185">Reference proteome</keyword>
<protein>
    <recommendedName>
        <fullName evidence="6">WD40 repeat domain-containing protein</fullName>
    </recommendedName>
</protein>
<evidence type="ECO:0000256" key="3">
    <source>
        <dbReference type="SAM" id="SignalP"/>
    </source>
</evidence>
<reference evidence="4 5" key="1">
    <citation type="submission" date="2024-06" db="EMBL/GenBank/DDBJ databases">
        <title>The Natural Products Discovery Center: Release of the First 8490 Sequenced Strains for Exploring Actinobacteria Biosynthetic Diversity.</title>
        <authorList>
            <person name="Kalkreuter E."/>
            <person name="Kautsar S.A."/>
            <person name="Yang D."/>
            <person name="Bader C.D."/>
            <person name="Teijaro C.N."/>
            <person name="Fluegel L."/>
            <person name="Davis C.M."/>
            <person name="Simpson J.R."/>
            <person name="Lauterbach L."/>
            <person name="Steele A.D."/>
            <person name="Gui C."/>
            <person name="Meng S."/>
            <person name="Li G."/>
            <person name="Viehrig K."/>
            <person name="Ye F."/>
            <person name="Su P."/>
            <person name="Kiefer A.F."/>
            <person name="Nichols A."/>
            <person name="Cepeda A.J."/>
            <person name="Yan W."/>
            <person name="Fan B."/>
            <person name="Jiang Y."/>
            <person name="Adhikari A."/>
            <person name="Zheng C.-J."/>
            <person name="Schuster L."/>
            <person name="Cowan T.M."/>
            <person name="Smanski M.J."/>
            <person name="Chevrette M.G."/>
            <person name="De Carvalho L.P.S."/>
            <person name="Shen B."/>
        </authorList>
    </citation>
    <scope>NUCLEOTIDE SEQUENCE [LARGE SCALE GENOMIC DNA]</scope>
    <source>
        <strain evidence="4 5">NPDC048946</strain>
    </source>
</reference>
<feature type="transmembrane region" description="Helical" evidence="2">
    <location>
        <begin position="325"/>
        <end position="344"/>
    </location>
</feature>